<dbReference type="eggNOG" id="COG0111">
    <property type="taxonomic scope" value="Bacteria"/>
</dbReference>
<feature type="domain" description="D-isomer specific 2-hydroxyacid dehydrogenase NAD-binding" evidence="3">
    <location>
        <begin position="122"/>
        <end position="295"/>
    </location>
</feature>
<keyword evidence="5" id="KW-1185">Reference proteome</keyword>
<dbReference type="Pfam" id="PF02826">
    <property type="entry name" value="2-Hacid_dh_C"/>
    <property type="match status" value="1"/>
</dbReference>
<name>H5U176_9ACTN</name>
<reference evidence="4 5" key="1">
    <citation type="submission" date="2012-02" db="EMBL/GenBank/DDBJ databases">
        <title>Whole genome shotgun sequence of Gordonia sputi NBRC 100414.</title>
        <authorList>
            <person name="Yoshida I."/>
            <person name="Hosoyama A."/>
            <person name="Tsuchikane K."/>
            <person name="Katsumata H."/>
            <person name="Yamazaki S."/>
            <person name="Fujita N."/>
        </authorList>
    </citation>
    <scope>NUCLEOTIDE SEQUENCE [LARGE SCALE GENOMIC DNA]</scope>
    <source>
        <strain evidence="4 5">NBRC 100414</strain>
    </source>
</reference>
<dbReference type="PANTHER" id="PTHR43333:SF1">
    <property type="entry name" value="D-ISOMER SPECIFIC 2-HYDROXYACID DEHYDROGENASE NAD-BINDING DOMAIN-CONTAINING PROTEIN"/>
    <property type="match status" value="1"/>
</dbReference>
<dbReference type="Gene3D" id="3.40.50.720">
    <property type="entry name" value="NAD(P)-binding Rossmann-like Domain"/>
    <property type="match status" value="2"/>
</dbReference>
<proteinExistence type="predicted"/>
<evidence type="ECO:0000256" key="2">
    <source>
        <dbReference type="ARBA" id="ARBA00023027"/>
    </source>
</evidence>
<keyword evidence="2" id="KW-0520">NAD</keyword>
<evidence type="ECO:0000313" key="4">
    <source>
        <dbReference type="EMBL" id="GAB39484.1"/>
    </source>
</evidence>
<dbReference type="AlphaFoldDB" id="H5U176"/>
<organism evidence="4 5">
    <name type="scientific">Gordonia sputi NBRC 100414</name>
    <dbReference type="NCBI Taxonomy" id="1089453"/>
    <lineage>
        <taxon>Bacteria</taxon>
        <taxon>Bacillati</taxon>
        <taxon>Actinomycetota</taxon>
        <taxon>Actinomycetes</taxon>
        <taxon>Mycobacteriales</taxon>
        <taxon>Gordoniaceae</taxon>
        <taxon>Gordonia</taxon>
    </lineage>
</organism>
<dbReference type="EMBL" id="BAFC01000068">
    <property type="protein sequence ID" value="GAB39484.1"/>
    <property type="molecule type" value="Genomic_DNA"/>
</dbReference>
<dbReference type="SUPFAM" id="SSF52283">
    <property type="entry name" value="Formate/glycerate dehydrogenase catalytic domain-like"/>
    <property type="match status" value="1"/>
</dbReference>
<dbReference type="InterPro" id="IPR006140">
    <property type="entry name" value="D-isomer_DH_NAD-bd"/>
</dbReference>
<protein>
    <submittedName>
        <fullName evidence="4">Putative oxidoreductase</fullName>
    </submittedName>
</protein>
<dbReference type="CDD" id="cd05300">
    <property type="entry name" value="2-Hacid_dh_1"/>
    <property type="match status" value="1"/>
</dbReference>
<dbReference type="GO" id="GO:0051287">
    <property type="term" value="F:NAD binding"/>
    <property type="evidence" value="ECO:0007669"/>
    <property type="project" value="InterPro"/>
</dbReference>
<evidence type="ECO:0000256" key="1">
    <source>
        <dbReference type="ARBA" id="ARBA00023002"/>
    </source>
</evidence>
<dbReference type="InterPro" id="IPR036291">
    <property type="entry name" value="NAD(P)-bd_dom_sf"/>
</dbReference>
<gene>
    <name evidence="4" type="ORF">GOSPT_068_00010</name>
</gene>
<accession>H5U176</accession>
<sequence length="347" mass="36986">MGACTDTVAGVTSTKPQLVLLGADDAPGPYNLADLEALADVRQCTVETLPQVLPGADVLVVWDFFSRALRDNWGAATQSLRWVHVCAAGVDSLLFDELADSDIVVTNAHGVFDQPIAEFVLASILARDKRLHESARLQSAHEWVWRETTRTAGSSVLVIGTGGIGRAIARLLRAVGMRVTGAGRTARHDDPDFGEVRATDELSSYVGEFDNVVVVAPLTAQTEGMIDASVLSAMRPDAHLVNVGRGRLVDEAALADALRSGGIGAASLDVFVTEPLPDDSPLWDLDNVAISAHMSGDVYGWRDELADQVLDNLRRYVGAGCEAGGEELSTALRNVVDKRRGYVASGR</sequence>
<evidence type="ECO:0000313" key="5">
    <source>
        <dbReference type="Proteomes" id="UP000005845"/>
    </source>
</evidence>
<dbReference type="SUPFAM" id="SSF51735">
    <property type="entry name" value="NAD(P)-binding Rossmann-fold domains"/>
    <property type="match status" value="1"/>
</dbReference>
<evidence type="ECO:0000259" key="3">
    <source>
        <dbReference type="Pfam" id="PF02826"/>
    </source>
</evidence>
<dbReference type="PANTHER" id="PTHR43333">
    <property type="entry name" value="2-HACID_DH_C DOMAIN-CONTAINING PROTEIN"/>
    <property type="match status" value="1"/>
</dbReference>
<keyword evidence="1" id="KW-0560">Oxidoreductase</keyword>
<dbReference type="GO" id="GO:0016616">
    <property type="term" value="F:oxidoreductase activity, acting on the CH-OH group of donors, NAD or NADP as acceptor"/>
    <property type="evidence" value="ECO:0007669"/>
    <property type="project" value="InterPro"/>
</dbReference>
<dbReference type="Proteomes" id="UP000005845">
    <property type="component" value="Unassembled WGS sequence"/>
</dbReference>
<comment type="caution">
    <text evidence="4">The sequence shown here is derived from an EMBL/GenBank/DDBJ whole genome shotgun (WGS) entry which is preliminary data.</text>
</comment>